<evidence type="ECO:0000256" key="1">
    <source>
        <dbReference type="SAM" id="Phobius"/>
    </source>
</evidence>
<dbReference type="Proteomes" id="UP000526033">
    <property type="component" value="Unassembled WGS sequence"/>
</dbReference>
<keyword evidence="1" id="KW-0472">Membrane</keyword>
<dbReference type="Pfam" id="PF18901">
    <property type="entry name" value="DUF5657"/>
    <property type="match status" value="1"/>
</dbReference>
<evidence type="ECO:0000313" key="2">
    <source>
        <dbReference type="EMBL" id="NMB69582.1"/>
    </source>
</evidence>
<accession>A0A7X9DK39</accession>
<gene>
    <name evidence="2" type="ORF">GYA27_00040</name>
</gene>
<feature type="transmembrane region" description="Helical" evidence="1">
    <location>
        <begin position="56"/>
        <end position="78"/>
    </location>
</feature>
<dbReference type="InterPro" id="IPR043716">
    <property type="entry name" value="DUF5657"/>
</dbReference>
<feature type="transmembrane region" description="Helical" evidence="1">
    <location>
        <begin position="15"/>
        <end position="36"/>
    </location>
</feature>
<protein>
    <submittedName>
        <fullName evidence="2">Uncharacterized protein</fullName>
    </submittedName>
</protein>
<keyword evidence="1" id="KW-1133">Transmembrane helix</keyword>
<name>A0A7X9DK39_UNCKA</name>
<comment type="caution">
    <text evidence="2">The sequence shown here is derived from an EMBL/GenBank/DDBJ whole genome shotgun (WGS) entry which is preliminary data.</text>
</comment>
<sequence length="79" mass="9163">MQPVNGIEDILSFELFGVVIKLLFIFLQFVYIFYAFMLTRQVKIMNRSFNTPAAPLFQSLAFFHFMGAFVIVIVTILFS</sequence>
<proteinExistence type="predicted"/>
<dbReference type="EMBL" id="JAAZNL010000001">
    <property type="protein sequence ID" value="NMB69582.1"/>
    <property type="molecule type" value="Genomic_DNA"/>
</dbReference>
<dbReference type="AlphaFoldDB" id="A0A7X9DK39"/>
<organism evidence="2 3">
    <name type="scientific">candidate division WWE3 bacterium</name>
    <dbReference type="NCBI Taxonomy" id="2053526"/>
    <lineage>
        <taxon>Bacteria</taxon>
        <taxon>Katanobacteria</taxon>
    </lineage>
</organism>
<reference evidence="2 3" key="1">
    <citation type="journal article" date="2020" name="Biotechnol. Biofuels">
        <title>New insights from the biogas microbiome by comprehensive genome-resolved metagenomics of nearly 1600 species originating from multiple anaerobic digesters.</title>
        <authorList>
            <person name="Campanaro S."/>
            <person name="Treu L."/>
            <person name="Rodriguez-R L.M."/>
            <person name="Kovalovszki A."/>
            <person name="Ziels R.M."/>
            <person name="Maus I."/>
            <person name="Zhu X."/>
            <person name="Kougias P.G."/>
            <person name="Basile A."/>
            <person name="Luo G."/>
            <person name="Schluter A."/>
            <person name="Konstantinidis K.T."/>
            <person name="Angelidaki I."/>
        </authorList>
    </citation>
    <scope>NUCLEOTIDE SEQUENCE [LARGE SCALE GENOMIC DNA]</scope>
    <source>
        <strain evidence="2">AS27yjCOA_165</strain>
    </source>
</reference>
<evidence type="ECO:0000313" key="3">
    <source>
        <dbReference type="Proteomes" id="UP000526033"/>
    </source>
</evidence>
<keyword evidence="1" id="KW-0812">Transmembrane</keyword>